<dbReference type="GO" id="GO:0000976">
    <property type="term" value="F:transcription cis-regulatory region binding"/>
    <property type="evidence" value="ECO:0007669"/>
    <property type="project" value="TreeGrafter"/>
</dbReference>
<feature type="DNA-binding region" description="H-T-H motif" evidence="2">
    <location>
        <begin position="17"/>
        <end position="36"/>
    </location>
</feature>
<dbReference type="PROSITE" id="PS01081">
    <property type="entry name" value="HTH_TETR_1"/>
    <property type="match status" value="1"/>
</dbReference>
<dbReference type="PANTHER" id="PTHR30055">
    <property type="entry name" value="HTH-TYPE TRANSCRIPTIONAL REGULATOR RUTR"/>
    <property type="match status" value="1"/>
</dbReference>
<keyword evidence="5" id="KW-1185">Reference proteome</keyword>
<dbReference type="GO" id="GO:0003700">
    <property type="term" value="F:DNA-binding transcription factor activity"/>
    <property type="evidence" value="ECO:0007669"/>
    <property type="project" value="TreeGrafter"/>
</dbReference>
<dbReference type="KEGG" id="naci:NUH88_21175"/>
<reference evidence="4" key="1">
    <citation type="submission" date="2022-08" db="EMBL/GenBank/DDBJ databases">
        <title>Nisaea acidiphila sp. nov., isolated from a marine algal debris and emended description of the genus Nisaea Urios et al. 2008.</title>
        <authorList>
            <person name="Kwon K."/>
        </authorList>
    </citation>
    <scope>NUCLEOTIDE SEQUENCE</scope>
    <source>
        <strain evidence="4">MEBiC11861</strain>
    </source>
</reference>
<keyword evidence="1 2" id="KW-0238">DNA-binding</keyword>
<dbReference type="InterPro" id="IPR009057">
    <property type="entry name" value="Homeodomain-like_sf"/>
</dbReference>
<dbReference type="EMBL" id="CP102480">
    <property type="protein sequence ID" value="UUX49887.1"/>
    <property type="molecule type" value="Genomic_DNA"/>
</dbReference>
<proteinExistence type="predicted"/>
<dbReference type="SUPFAM" id="SSF46689">
    <property type="entry name" value="Homeodomain-like"/>
    <property type="match status" value="1"/>
</dbReference>
<sequence>MKAAAKLFYEEGIRSTSVDAISDKADVTKRTLYYHFKSKDELVEAYLLSQDQPTLAAYERWYAEAPGDVGEKIEGLFHAFAAASAKPGWRGCGFLRTSAELAATPGHPAIKAGATHKKRFEAWLRDILEQDGHPDPAIASQQILVLLDGAASVMLIHRDEAYVKAAGAAAKALAGRRG</sequence>
<dbReference type="InterPro" id="IPR001647">
    <property type="entry name" value="HTH_TetR"/>
</dbReference>
<dbReference type="SUPFAM" id="SSF48498">
    <property type="entry name" value="Tetracyclin repressor-like, C-terminal domain"/>
    <property type="match status" value="1"/>
</dbReference>
<organism evidence="4 5">
    <name type="scientific">Nisaea acidiphila</name>
    <dbReference type="NCBI Taxonomy" id="1862145"/>
    <lineage>
        <taxon>Bacteria</taxon>
        <taxon>Pseudomonadati</taxon>
        <taxon>Pseudomonadota</taxon>
        <taxon>Alphaproteobacteria</taxon>
        <taxon>Rhodospirillales</taxon>
        <taxon>Thalassobaculaceae</taxon>
        <taxon>Nisaea</taxon>
    </lineage>
</organism>
<dbReference type="InterPro" id="IPR023772">
    <property type="entry name" value="DNA-bd_HTH_TetR-type_CS"/>
</dbReference>
<dbReference type="Gene3D" id="1.10.357.10">
    <property type="entry name" value="Tetracycline Repressor, domain 2"/>
    <property type="match status" value="1"/>
</dbReference>
<evidence type="ECO:0000256" key="1">
    <source>
        <dbReference type="ARBA" id="ARBA00023125"/>
    </source>
</evidence>
<evidence type="ECO:0000259" key="3">
    <source>
        <dbReference type="PROSITE" id="PS50977"/>
    </source>
</evidence>
<dbReference type="PROSITE" id="PS50977">
    <property type="entry name" value="HTH_TETR_2"/>
    <property type="match status" value="1"/>
</dbReference>
<evidence type="ECO:0000256" key="2">
    <source>
        <dbReference type="PROSITE-ProRule" id="PRU00335"/>
    </source>
</evidence>
<dbReference type="InterPro" id="IPR050109">
    <property type="entry name" value="HTH-type_TetR-like_transc_reg"/>
</dbReference>
<evidence type="ECO:0000313" key="4">
    <source>
        <dbReference type="EMBL" id="UUX49887.1"/>
    </source>
</evidence>
<dbReference type="Proteomes" id="UP001060336">
    <property type="component" value="Chromosome"/>
</dbReference>
<dbReference type="Pfam" id="PF00440">
    <property type="entry name" value="TetR_N"/>
    <property type="match status" value="1"/>
</dbReference>
<dbReference type="AlphaFoldDB" id="A0A9J7ARL0"/>
<protein>
    <submittedName>
        <fullName evidence="4">TetR/AcrR family transcriptional regulator</fullName>
    </submittedName>
</protein>
<dbReference type="InterPro" id="IPR036271">
    <property type="entry name" value="Tet_transcr_reg_TetR-rel_C_sf"/>
</dbReference>
<feature type="domain" description="HTH tetR-type" evidence="3">
    <location>
        <begin position="1"/>
        <end position="54"/>
    </location>
</feature>
<dbReference type="RefSeq" id="WP_257768779.1">
    <property type="nucleotide sequence ID" value="NZ_CP102480.1"/>
</dbReference>
<gene>
    <name evidence="4" type="ORF">NUH88_21175</name>
</gene>
<dbReference type="PANTHER" id="PTHR30055:SF200">
    <property type="entry name" value="HTH-TYPE TRANSCRIPTIONAL REPRESSOR BDCR"/>
    <property type="match status" value="1"/>
</dbReference>
<evidence type="ECO:0000313" key="5">
    <source>
        <dbReference type="Proteomes" id="UP001060336"/>
    </source>
</evidence>
<name>A0A9J7ARL0_9PROT</name>
<accession>A0A9J7ARL0</accession>